<organism evidence="13 14">
    <name type="scientific">Patella caerulea</name>
    <name type="common">Rayed Mediterranean limpet</name>
    <dbReference type="NCBI Taxonomy" id="87958"/>
    <lineage>
        <taxon>Eukaryota</taxon>
        <taxon>Metazoa</taxon>
        <taxon>Spiralia</taxon>
        <taxon>Lophotrochozoa</taxon>
        <taxon>Mollusca</taxon>
        <taxon>Gastropoda</taxon>
        <taxon>Patellogastropoda</taxon>
        <taxon>Patelloidea</taxon>
        <taxon>Patellidae</taxon>
        <taxon>Patella</taxon>
    </lineage>
</organism>
<protein>
    <recommendedName>
        <fullName evidence="7">UBX domain-containing protein 11</fullName>
    </recommendedName>
    <alternativeName>
        <fullName evidence="9">Socius</fullName>
    </alternativeName>
    <alternativeName>
        <fullName evidence="8">UBX domain-containing protein 5</fullName>
    </alternativeName>
</protein>
<dbReference type="PROSITE" id="PS51399">
    <property type="entry name" value="SEP"/>
    <property type="match status" value="1"/>
</dbReference>
<feature type="domain" description="Ubiquitin-like" evidence="11">
    <location>
        <begin position="469"/>
        <end position="541"/>
    </location>
</feature>
<evidence type="ECO:0000256" key="9">
    <source>
        <dbReference type="ARBA" id="ARBA00081109"/>
    </source>
</evidence>
<dbReference type="GO" id="GO:0005856">
    <property type="term" value="C:cytoskeleton"/>
    <property type="evidence" value="ECO:0007669"/>
    <property type="project" value="UniProtKB-SubCell"/>
</dbReference>
<dbReference type="AlphaFoldDB" id="A0AAN8Q4Q6"/>
<dbReference type="InterPro" id="IPR036241">
    <property type="entry name" value="NSFL1C_SEP_dom_sf"/>
</dbReference>
<dbReference type="SUPFAM" id="SSF102848">
    <property type="entry name" value="NSFL1 (p97 ATPase) cofactor p47, SEP domain"/>
    <property type="match status" value="1"/>
</dbReference>
<feature type="region of interest" description="Disordered" evidence="10">
    <location>
        <begin position="200"/>
        <end position="229"/>
    </location>
</feature>
<keyword evidence="2" id="KW-0963">Cytoplasm</keyword>
<dbReference type="InterPro" id="IPR029071">
    <property type="entry name" value="Ubiquitin-like_domsf"/>
</dbReference>
<reference evidence="13 14" key="1">
    <citation type="submission" date="2024-01" db="EMBL/GenBank/DDBJ databases">
        <title>The genome of the rayed Mediterranean limpet Patella caerulea (Linnaeus, 1758).</title>
        <authorList>
            <person name="Anh-Thu Weber A."/>
            <person name="Halstead-Nussloch G."/>
        </authorList>
    </citation>
    <scope>NUCLEOTIDE SEQUENCE [LARGE SCALE GENOMIC DNA]</scope>
    <source>
        <strain evidence="13">AATW-2023a</strain>
        <tissue evidence="13">Whole specimen</tissue>
    </source>
</reference>
<feature type="region of interest" description="Disordered" evidence="10">
    <location>
        <begin position="351"/>
        <end position="399"/>
    </location>
</feature>
<feature type="compositionally biased region" description="Acidic residues" evidence="10">
    <location>
        <begin position="200"/>
        <end position="219"/>
    </location>
</feature>
<dbReference type="PANTHER" id="PTHR23333:SF4">
    <property type="entry name" value="UBX DOMAIN-CONTAINING PROTEIN 11"/>
    <property type="match status" value="1"/>
</dbReference>
<gene>
    <name evidence="13" type="ORF">SNE40_005498</name>
</gene>
<dbReference type="Gene3D" id="3.30.420.210">
    <property type="entry name" value="SEP domain"/>
    <property type="match status" value="1"/>
</dbReference>
<evidence type="ECO:0000256" key="7">
    <source>
        <dbReference type="ARBA" id="ARBA00073759"/>
    </source>
</evidence>
<comment type="caution">
    <text evidence="13">The sequence shown here is derived from an EMBL/GenBank/DDBJ whole genome shotgun (WGS) entry which is preliminary data.</text>
</comment>
<dbReference type="Pfam" id="PF00789">
    <property type="entry name" value="UBX"/>
    <property type="match status" value="1"/>
</dbReference>
<dbReference type="EMBL" id="JAZGQO010000004">
    <property type="protein sequence ID" value="KAK6187481.1"/>
    <property type="molecule type" value="Genomic_DNA"/>
</dbReference>
<dbReference type="CDD" id="cd17077">
    <property type="entry name" value="UBX_UBXN11"/>
    <property type="match status" value="1"/>
</dbReference>
<dbReference type="Pfam" id="PF08059">
    <property type="entry name" value="SEP"/>
    <property type="match status" value="1"/>
</dbReference>
<dbReference type="Gene3D" id="3.10.20.90">
    <property type="entry name" value="Phosphatidylinositol 3-kinase Catalytic Subunit, Chain A, domain 1"/>
    <property type="match status" value="1"/>
</dbReference>
<evidence type="ECO:0000256" key="6">
    <source>
        <dbReference type="ARBA" id="ARBA00062345"/>
    </source>
</evidence>
<evidence type="ECO:0000256" key="1">
    <source>
        <dbReference type="ARBA" id="ARBA00004245"/>
    </source>
</evidence>
<dbReference type="SUPFAM" id="SSF54236">
    <property type="entry name" value="Ubiquitin-like"/>
    <property type="match status" value="1"/>
</dbReference>
<comment type="function">
    <text evidence="5">May be involved in the reorganization of actin cytoskeleton mediated by RND1, RND2 and RND3. Promotes RHOA activation mediated by GNA12 and GNA13.</text>
</comment>
<dbReference type="GO" id="GO:0043161">
    <property type="term" value="P:proteasome-mediated ubiquitin-dependent protein catabolic process"/>
    <property type="evidence" value="ECO:0007669"/>
    <property type="project" value="TreeGrafter"/>
</dbReference>
<evidence type="ECO:0000256" key="8">
    <source>
        <dbReference type="ARBA" id="ARBA00075811"/>
    </source>
</evidence>
<dbReference type="InterPro" id="IPR001012">
    <property type="entry name" value="UBX_dom"/>
</dbReference>
<evidence type="ECO:0000256" key="5">
    <source>
        <dbReference type="ARBA" id="ARBA00059434"/>
    </source>
</evidence>
<evidence type="ECO:0000256" key="4">
    <source>
        <dbReference type="ARBA" id="ARBA00023212"/>
    </source>
</evidence>
<evidence type="ECO:0000256" key="3">
    <source>
        <dbReference type="ARBA" id="ARBA00023054"/>
    </source>
</evidence>
<evidence type="ECO:0000256" key="2">
    <source>
        <dbReference type="ARBA" id="ARBA00022490"/>
    </source>
</evidence>
<dbReference type="InterPro" id="IPR000626">
    <property type="entry name" value="Ubiquitin-like_dom"/>
</dbReference>
<name>A0AAN8Q4Q6_PATCE</name>
<proteinExistence type="predicted"/>
<dbReference type="Proteomes" id="UP001347796">
    <property type="component" value="Unassembled WGS sequence"/>
</dbReference>
<feature type="compositionally biased region" description="Polar residues" evidence="10">
    <location>
        <begin position="58"/>
        <end position="71"/>
    </location>
</feature>
<evidence type="ECO:0000256" key="10">
    <source>
        <dbReference type="SAM" id="MobiDB-lite"/>
    </source>
</evidence>
<feature type="region of interest" description="Disordered" evidence="10">
    <location>
        <begin position="58"/>
        <end position="109"/>
    </location>
</feature>
<keyword evidence="4" id="KW-0206">Cytoskeleton</keyword>
<keyword evidence="3" id="KW-0175">Coiled coil</keyword>
<comment type="subunit">
    <text evidence="6">Interacts with GNA12, GNA13, RND1, RND2 and RND3.</text>
</comment>
<evidence type="ECO:0000259" key="11">
    <source>
        <dbReference type="PROSITE" id="PS50053"/>
    </source>
</evidence>
<dbReference type="InterPro" id="IPR012989">
    <property type="entry name" value="SEP_domain"/>
</dbReference>
<dbReference type="PANTHER" id="PTHR23333">
    <property type="entry name" value="UBX DOMAIN CONTAINING PROTEIN"/>
    <property type="match status" value="1"/>
</dbReference>
<evidence type="ECO:0000259" key="12">
    <source>
        <dbReference type="PROSITE" id="PS51399"/>
    </source>
</evidence>
<evidence type="ECO:0000313" key="14">
    <source>
        <dbReference type="Proteomes" id="UP001347796"/>
    </source>
</evidence>
<dbReference type="GO" id="GO:0043130">
    <property type="term" value="F:ubiquitin binding"/>
    <property type="evidence" value="ECO:0007669"/>
    <property type="project" value="TreeGrafter"/>
</dbReference>
<keyword evidence="14" id="KW-1185">Reference proteome</keyword>
<dbReference type="FunFam" id="3.30.420.210:FF:000003">
    <property type="entry name" value="UBX domain protein 11"/>
    <property type="match status" value="1"/>
</dbReference>
<sequence length="547" mass="60945">MSSPLHSLKKGPKSRMFVGTGLSLDSISQRPVPFRQPHYTEDETKLLDEITTNIATSRIKTHNVHSTSGNTGPSPLPAGSGLPNISRLGHPGSSMSNHSNTSSGAPSDKDLMSLMINKITLLEQRVQYQNKDIVDKDKRIHILEEKLKILKKASDSSEPSRPRELEKKCLLLKQQIHEMETFLSDYGMVWLGDKSSEESEVYLDDEEVEEEREEEDSSTDDGGIMWRPGSSVSSVRPIQINFDQLIENIKDLNILAGEGLAKVTKTTDGARLKIPEAVPIALYSNGMMLYKGPFRPYTDPTTQQCVQDLMDGYFPSELQQRYPDGIPFAVTDLRKVKFTDKRHKKIFHGAGQVLGGDTKPSRLIPSNLNKSNKSTGGNVRSGATSPEMETSELPGPRERVDDFLNHLPKSVIRDGKVIDIRNSIGQHIKGDSSGGAQVSVVETSVSMDWKKRLEDKSIKDRPVTPRNITTLRIKSECGNHTYIVKMKFTETIGDLKKYLQHHRPAHSTAVSIMSTYPTRCFDDDSATLEDCGLTPNAVLHLRPMKIQ</sequence>
<feature type="compositionally biased region" description="Low complexity" evidence="10">
    <location>
        <begin position="93"/>
        <end position="103"/>
    </location>
</feature>
<feature type="domain" description="SEP" evidence="12">
    <location>
        <begin position="275"/>
        <end position="339"/>
    </location>
</feature>
<accession>A0AAN8Q4Q6</accession>
<dbReference type="PROSITE" id="PS50053">
    <property type="entry name" value="UBIQUITIN_2"/>
    <property type="match status" value="1"/>
</dbReference>
<comment type="subcellular location">
    <subcellularLocation>
        <location evidence="1">Cytoplasm</location>
        <location evidence="1">Cytoskeleton</location>
    </subcellularLocation>
</comment>
<evidence type="ECO:0000313" key="13">
    <source>
        <dbReference type="EMBL" id="KAK6187481.1"/>
    </source>
</evidence>
<feature type="compositionally biased region" description="Polar residues" evidence="10">
    <location>
        <begin position="364"/>
        <end position="388"/>
    </location>
</feature>